<protein>
    <submittedName>
        <fullName evidence="1">Uncharacterized protein</fullName>
    </submittedName>
</protein>
<evidence type="ECO:0000313" key="1">
    <source>
        <dbReference type="EMBL" id="RRR69569.1"/>
    </source>
</evidence>
<dbReference type="EMBL" id="RSAS01000616">
    <property type="protein sequence ID" value="RRR69569.1"/>
    <property type="molecule type" value="Genomic_DNA"/>
</dbReference>
<comment type="caution">
    <text evidence="1">The sequence shown here is derived from an EMBL/GenBank/DDBJ whole genome shotgun (WGS) entry which is preliminary data.</text>
</comment>
<evidence type="ECO:0000313" key="2">
    <source>
        <dbReference type="Proteomes" id="UP000280307"/>
    </source>
</evidence>
<accession>A0A426TVX9</accession>
<reference evidence="1 2" key="1">
    <citation type="submission" date="2018-12" db="EMBL/GenBank/DDBJ databases">
        <title>Genome Sequence of Candidatus Viridilinea halotolerans isolated from saline sulfide-rich spring.</title>
        <authorList>
            <person name="Grouzdev D.S."/>
            <person name="Burganskaya E.I."/>
            <person name="Krutkina M.S."/>
            <person name="Sukhacheva M.V."/>
            <person name="Gorlenko V.M."/>
        </authorList>
    </citation>
    <scope>NUCLEOTIDE SEQUENCE [LARGE SCALE GENOMIC DNA]</scope>
    <source>
        <strain evidence="1">Chok-6</strain>
    </source>
</reference>
<sequence>MSKYTFDAISGFATISEEEHKRLWEDSAVKYGGEEQLIANYDCFDIPLCIHPNQNPSGLVVHDLKQFFGDIHGFRFRYFAYIEDSVDDCETKIWIKDNLALLELVRRYAALITKTQ</sequence>
<organism evidence="1 2">
    <name type="scientific">Candidatus Viridilinea halotolerans</name>
    <dbReference type="NCBI Taxonomy" id="2491704"/>
    <lineage>
        <taxon>Bacteria</taxon>
        <taxon>Bacillati</taxon>
        <taxon>Chloroflexota</taxon>
        <taxon>Chloroflexia</taxon>
        <taxon>Chloroflexales</taxon>
        <taxon>Chloroflexineae</taxon>
        <taxon>Oscillochloridaceae</taxon>
        <taxon>Candidatus Viridilinea</taxon>
    </lineage>
</organism>
<proteinExistence type="predicted"/>
<gene>
    <name evidence="1" type="ORF">EI684_15325</name>
</gene>
<dbReference type="AlphaFoldDB" id="A0A426TVX9"/>
<dbReference type="Proteomes" id="UP000280307">
    <property type="component" value="Unassembled WGS sequence"/>
</dbReference>
<name>A0A426TVX9_9CHLR</name>